<evidence type="ECO:0000313" key="1">
    <source>
        <dbReference type="EMBL" id="KAF2742767.1"/>
    </source>
</evidence>
<dbReference type="AlphaFoldDB" id="A0A6A6V0P3"/>
<name>A0A6A6V0P3_9PLEO</name>
<dbReference type="EMBL" id="MU006604">
    <property type="protein sequence ID" value="KAF2742767.1"/>
    <property type="molecule type" value="Genomic_DNA"/>
</dbReference>
<keyword evidence="2" id="KW-1185">Reference proteome</keyword>
<evidence type="ECO:0000313" key="2">
    <source>
        <dbReference type="Proteomes" id="UP000799440"/>
    </source>
</evidence>
<accession>A0A6A6V0P3</accession>
<dbReference type="Proteomes" id="UP000799440">
    <property type="component" value="Unassembled WGS sequence"/>
</dbReference>
<protein>
    <submittedName>
        <fullName evidence="1">Uncharacterized protein</fullName>
    </submittedName>
</protein>
<reference evidence="1" key="1">
    <citation type="journal article" date="2020" name="Stud. Mycol.">
        <title>101 Dothideomycetes genomes: a test case for predicting lifestyles and emergence of pathogens.</title>
        <authorList>
            <person name="Haridas S."/>
            <person name="Albert R."/>
            <person name="Binder M."/>
            <person name="Bloem J."/>
            <person name="Labutti K."/>
            <person name="Salamov A."/>
            <person name="Andreopoulos B."/>
            <person name="Baker S."/>
            <person name="Barry K."/>
            <person name="Bills G."/>
            <person name="Bluhm B."/>
            <person name="Cannon C."/>
            <person name="Castanera R."/>
            <person name="Culley D."/>
            <person name="Daum C."/>
            <person name="Ezra D."/>
            <person name="Gonzalez J."/>
            <person name="Henrissat B."/>
            <person name="Kuo A."/>
            <person name="Liang C."/>
            <person name="Lipzen A."/>
            <person name="Lutzoni F."/>
            <person name="Magnuson J."/>
            <person name="Mondo S."/>
            <person name="Nolan M."/>
            <person name="Ohm R."/>
            <person name="Pangilinan J."/>
            <person name="Park H.-J."/>
            <person name="Ramirez L."/>
            <person name="Alfaro M."/>
            <person name="Sun H."/>
            <person name="Tritt A."/>
            <person name="Yoshinaga Y."/>
            <person name="Zwiers L.-H."/>
            <person name="Turgeon B."/>
            <person name="Goodwin S."/>
            <person name="Spatafora J."/>
            <person name="Crous P."/>
            <person name="Grigoriev I."/>
        </authorList>
    </citation>
    <scope>NUCLEOTIDE SEQUENCE</scope>
    <source>
        <strain evidence="1">CBS 119925</strain>
    </source>
</reference>
<proteinExistence type="predicted"/>
<sequence>MPYHPPRQFLPRPINLYTACNHTNSSAMTPNHATEAEFTQLTPHPTLHTHIPSILHEHDNIVFHSSIPPYPSIIHLHHNIQKHKKTHQTYHPIIT</sequence>
<gene>
    <name evidence="1" type="ORF">M011DRAFT_471950</name>
</gene>
<organism evidence="1 2">
    <name type="scientific">Sporormia fimetaria CBS 119925</name>
    <dbReference type="NCBI Taxonomy" id="1340428"/>
    <lineage>
        <taxon>Eukaryota</taxon>
        <taxon>Fungi</taxon>
        <taxon>Dikarya</taxon>
        <taxon>Ascomycota</taxon>
        <taxon>Pezizomycotina</taxon>
        <taxon>Dothideomycetes</taxon>
        <taxon>Pleosporomycetidae</taxon>
        <taxon>Pleosporales</taxon>
        <taxon>Sporormiaceae</taxon>
        <taxon>Sporormia</taxon>
    </lineage>
</organism>